<keyword evidence="1" id="KW-0812">Transmembrane</keyword>
<dbReference type="InterPro" id="IPR020845">
    <property type="entry name" value="AMP-binding_CS"/>
</dbReference>
<dbReference type="InterPro" id="IPR010071">
    <property type="entry name" value="AA_adenyl_dom"/>
</dbReference>
<feature type="transmembrane region" description="Helical" evidence="1">
    <location>
        <begin position="1158"/>
        <end position="1179"/>
    </location>
</feature>
<evidence type="ECO:0000259" key="3">
    <source>
        <dbReference type="Pfam" id="PF00550"/>
    </source>
</evidence>
<name>A0A223NV24_9SPHI</name>
<dbReference type="Gene3D" id="3.30.300.30">
    <property type="match status" value="1"/>
</dbReference>
<dbReference type="SUPFAM" id="SSF51161">
    <property type="entry name" value="Trimeric LpxA-like enzymes"/>
    <property type="match status" value="3"/>
</dbReference>
<dbReference type="InterPro" id="IPR011004">
    <property type="entry name" value="Trimer_LpxA-like_sf"/>
</dbReference>
<gene>
    <name evidence="5" type="ORF">MuYL_1811</name>
</gene>
<dbReference type="InterPro" id="IPR036736">
    <property type="entry name" value="ACP-like_sf"/>
</dbReference>
<dbReference type="InterPro" id="IPR009081">
    <property type="entry name" value="PP-bd_ACP"/>
</dbReference>
<dbReference type="SUPFAM" id="SSF47336">
    <property type="entry name" value="ACP-like"/>
    <property type="match status" value="1"/>
</dbReference>
<dbReference type="SUPFAM" id="SSF56801">
    <property type="entry name" value="Acetyl-CoA synthetase-like"/>
    <property type="match status" value="1"/>
</dbReference>
<dbReference type="PANTHER" id="PTHR45527">
    <property type="entry name" value="NONRIBOSOMAL PEPTIDE SYNTHETASE"/>
    <property type="match status" value="1"/>
</dbReference>
<reference evidence="5 6" key="1">
    <citation type="submission" date="2017-08" db="EMBL/GenBank/DDBJ databases">
        <title>Complete genome sequence of Mucilaginibacter sp. strain BJC16-A31.</title>
        <authorList>
            <consortium name="Henan University of Science and Technology"/>
            <person name="You X."/>
        </authorList>
    </citation>
    <scope>NUCLEOTIDE SEQUENCE [LARGE SCALE GENOMIC DNA]</scope>
    <source>
        <strain evidence="5 6">BJC16-A31</strain>
    </source>
</reference>
<dbReference type="KEGG" id="muc:MuYL_1811"/>
<feature type="transmembrane region" description="Helical" evidence="1">
    <location>
        <begin position="669"/>
        <end position="693"/>
    </location>
</feature>
<feature type="transmembrane region" description="Helical" evidence="1">
    <location>
        <begin position="871"/>
        <end position="895"/>
    </location>
</feature>
<evidence type="ECO:0000256" key="1">
    <source>
        <dbReference type="SAM" id="Phobius"/>
    </source>
</evidence>
<dbReference type="NCBIfam" id="TIGR02353">
    <property type="entry name" value="NRPS_term_dom"/>
    <property type="match status" value="1"/>
</dbReference>
<accession>A0A223NV24</accession>
<proteinExistence type="predicted"/>
<dbReference type="InterPro" id="IPR042099">
    <property type="entry name" value="ANL_N_sf"/>
</dbReference>
<dbReference type="Pfam" id="PF13193">
    <property type="entry name" value="AMP-binding_C"/>
    <property type="match status" value="1"/>
</dbReference>
<keyword evidence="1" id="KW-1133">Transmembrane helix</keyword>
<dbReference type="EMBL" id="CP022743">
    <property type="protein sequence ID" value="ASU33707.1"/>
    <property type="molecule type" value="Genomic_DNA"/>
</dbReference>
<dbReference type="InterPro" id="IPR012728">
    <property type="entry name" value="Pls/PosA_C"/>
</dbReference>
<evidence type="ECO:0000313" key="6">
    <source>
        <dbReference type="Proteomes" id="UP000215002"/>
    </source>
</evidence>
<dbReference type="Proteomes" id="UP000215002">
    <property type="component" value="Chromosome"/>
</dbReference>
<dbReference type="GO" id="GO:0005737">
    <property type="term" value="C:cytoplasm"/>
    <property type="evidence" value="ECO:0007669"/>
    <property type="project" value="TreeGrafter"/>
</dbReference>
<feature type="domain" description="AMP-dependent synthetase/ligase" evidence="2">
    <location>
        <begin position="42"/>
        <end position="375"/>
    </location>
</feature>
<feature type="transmembrane region" description="Helical" evidence="1">
    <location>
        <begin position="1118"/>
        <end position="1138"/>
    </location>
</feature>
<dbReference type="Gene3D" id="2.160.10.10">
    <property type="entry name" value="Hexapeptide repeat proteins"/>
    <property type="match status" value="2"/>
</dbReference>
<keyword evidence="6" id="KW-1185">Reference proteome</keyword>
<keyword evidence="1" id="KW-0472">Membrane</keyword>
<dbReference type="GO" id="GO:0031177">
    <property type="term" value="F:phosphopantetheine binding"/>
    <property type="evidence" value="ECO:0007669"/>
    <property type="project" value="TreeGrafter"/>
</dbReference>
<sequence length="1331" mass="147315">MSIDGASAHALEYPLYMNHLSIILGAHRPDLIKEETLPALFKTSAIEFSNKKALTFHDDSLTYGELDHWSNEVALYLSKKGIGRGHSVGVWWQRGLELHTIILGIVKAGAAYVPVDREIPAERVEVIMQEVGASACFSLQQLNVACEMLTIPEKPVAENRETINMSQVTGPLPTDFAYVLYTSGSTGKPKGIPITHAQICHLVRSEQTILQINANDKVYQGFSVSFDMWCEETWISYFAGATLWVADNTTSKAIDELSYTLKKENITVLHAVPSLLAVMDDSLPLLRLVNAGGEACTPQVLAKWSKEGMRFFNSYGPTETTVTATMAQLGPHDHIVIGQPLPNYNLAVVDEGLNLVPVGEAGELVITGPGVANGYVKLPQLTREKFVPKPSSLTEMPGDTVYRTGDIAIINENGTVDMQGRIDDQIKLRGYRIELGEIETKLNEIAGVRSAAVAVKKDFAGTEHLVGYVVTEGLACIDEGVFRMELSKGLPSYMVPSTIMVLPEMPRMPSGKINRKALPVPPLLSADEGGSGTLDLNAPVADRILSVLHRIFPNRTIDPSMDFFTDLGGHSLLAAGFVSQLRRDAGLPNASLKDVYINRPVSNLIEVWSAKQEESNKPKRVFNKIPLLRHIACWLAQTIALLVIYGLFAFQIFIPYLGYYYVDQETGNVLYSIITSLLLFSLIPPIFTVVCLASKWLIIGKMKAGDYPLWGSYYFRWWLVKTMQRLLPAQFLNGTPLYPVYLRLLGVKIAADAQISDFAFGAEDLITIGSDVSISSQTNLNNAFVEDGMLKLRTITLGDHAYIGSSAIISGGSVMEPWSELQDLSCLQPGKTIAVGEVWQGSPAQFKEKKSIDELPHPLPVSNFTRRKYKLIFTMFIMIFPFIILLPLLPTIIAINKLDNAAGDYDFTYLVNAPLLAIVYIALFAAETILLTRLLQRNIKPGKYSIYSMFYVRKWFIDQLMSLSLIVLHPIYATIYVAGFFRALGAKIGRDTEISTASSVTHQLLEIGDGAFVADAVTLGEADVRAQQLILDKTIIDSNSFVGNSALIPQGYHLNGNMLIGVLSTPPDQQQMAASEAKDWFGSPAIPLPRRQESNPFPPELTIHPKPLRKIARGFVEFIRIILPESTIICCSILFIAYGHDLVVDEPLWKIILYFPFYYLFFMGIPAFLITVLLKWCFIGKYKPKQRPMWSWAVWRSEAITSTYEALSIPFLLEYLQGTPWLPLLMRLLGVKMGKRVFMNTTDITEFDMVTICDDAALNADCGPQTHLFEDRVMKVGSVKIGARSSIGAGTIILYDSELGDDTNIEALSLVMKGERLSPGTDWTGSPVKPA</sequence>
<evidence type="ECO:0000313" key="5">
    <source>
        <dbReference type="EMBL" id="ASU33707.1"/>
    </source>
</evidence>
<dbReference type="PROSITE" id="PS00455">
    <property type="entry name" value="AMP_BINDING"/>
    <property type="match status" value="1"/>
</dbReference>
<evidence type="ECO:0000259" key="4">
    <source>
        <dbReference type="Pfam" id="PF13193"/>
    </source>
</evidence>
<dbReference type="PANTHER" id="PTHR45527:SF1">
    <property type="entry name" value="FATTY ACID SYNTHASE"/>
    <property type="match status" value="1"/>
</dbReference>
<dbReference type="Gene3D" id="1.10.1200.10">
    <property type="entry name" value="ACP-like"/>
    <property type="match status" value="1"/>
</dbReference>
<feature type="transmembrane region" description="Helical" evidence="1">
    <location>
        <begin position="915"/>
        <end position="935"/>
    </location>
</feature>
<dbReference type="Gene3D" id="3.40.50.12780">
    <property type="entry name" value="N-terminal domain of ligase-like"/>
    <property type="match status" value="1"/>
</dbReference>
<dbReference type="InterPro" id="IPR025110">
    <property type="entry name" value="AMP-bd_C"/>
</dbReference>
<dbReference type="Pfam" id="PF00550">
    <property type="entry name" value="PP-binding"/>
    <property type="match status" value="1"/>
</dbReference>
<feature type="domain" description="Carrier" evidence="3">
    <location>
        <begin position="543"/>
        <end position="586"/>
    </location>
</feature>
<organism evidence="5 6">
    <name type="scientific">Mucilaginibacter xinganensis</name>
    <dbReference type="NCBI Taxonomy" id="1234841"/>
    <lineage>
        <taxon>Bacteria</taxon>
        <taxon>Pseudomonadati</taxon>
        <taxon>Bacteroidota</taxon>
        <taxon>Sphingobacteriia</taxon>
        <taxon>Sphingobacteriales</taxon>
        <taxon>Sphingobacteriaceae</taxon>
        <taxon>Mucilaginibacter</taxon>
    </lineage>
</organism>
<dbReference type="InterPro" id="IPR000873">
    <property type="entry name" value="AMP-dep_synth/lig_dom"/>
</dbReference>
<feature type="domain" description="AMP-binding enzyme C-terminal" evidence="4">
    <location>
        <begin position="437"/>
        <end position="512"/>
    </location>
</feature>
<dbReference type="GO" id="GO:0043041">
    <property type="term" value="P:amino acid activation for nonribosomal peptide biosynthetic process"/>
    <property type="evidence" value="ECO:0007669"/>
    <property type="project" value="TreeGrafter"/>
</dbReference>
<dbReference type="CDD" id="cd05930">
    <property type="entry name" value="A_NRPS"/>
    <property type="match status" value="1"/>
</dbReference>
<dbReference type="Pfam" id="PF00501">
    <property type="entry name" value="AMP-binding"/>
    <property type="match status" value="1"/>
</dbReference>
<protein>
    <submittedName>
        <fullName evidence="5">Peptide synthetase</fullName>
    </submittedName>
</protein>
<dbReference type="NCBIfam" id="TIGR01733">
    <property type="entry name" value="AA-adenyl-dom"/>
    <property type="match status" value="1"/>
</dbReference>
<dbReference type="InterPro" id="IPR045851">
    <property type="entry name" value="AMP-bd_C_sf"/>
</dbReference>
<evidence type="ECO:0000259" key="2">
    <source>
        <dbReference type="Pfam" id="PF00501"/>
    </source>
</evidence>
<feature type="transmembrane region" description="Helical" evidence="1">
    <location>
        <begin position="627"/>
        <end position="657"/>
    </location>
</feature>
<dbReference type="GO" id="GO:0044550">
    <property type="term" value="P:secondary metabolite biosynthetic process"/>
    <property type="evidence" value="ECO:0007669"/>
    <property type="project" value="TreeGrafter"/>
</dbReference>